<dbReference type="GO" id="GO:0006508">
    <property type="term" value="P:proteolysis"/>
    <property type="evidence" value="ECO:0007669"/>
    <property type="project" value="UniProtKB-KW"/>
</dbReference>
<evidence type="ECO:0000256" key="5">
    <source>
        <dbReference type="ARBA" id="ARBA00023180"/>
    </source>
</evidence>
<dbReference type="SUPFAM" id="SSF53474">
    <property type="entry name" value="alpha/beta-Hydrolases"/>
    <property type="match status" value="1"/>
</dbReference>
<evidence type="ECO:0000313" key="8">
    <source>
        <dbReference type="Proteomes" id="UP000070501"/>
    </source>
</evidence>
<dbReference type="Gene3D" id="3.40.50.1820">
    <property type="entry name" value="alpha/beta hydrolase"/>
    <property type="match status" value="1"/>
</dbReference>
<name>A0A136IN81_9PEZI</name>
<dbReference type="EMBL" id="KQ964268">
    <property type="protein sequence ID" value="KXJ86400.1"/>
    <property type="molecule type" value="Genomic_DNA"/>
</dbReference>
<dbReference type="InterPro" id="IPR029058">
    <property type="entry name" value="AB_hydrolase_fold"/>
</dbReference>
<reference evidence="8" key="1">
    <citation type="submission" date="2016-02" db="EMBL/GenBank/DDBJ databases">
        <title>Draft genome sequence of Microdochium bolleyi, a fungal endophyte of beachgrass.</title>
        <authorList>
            <consortium name="DOE Joint Genome Institute"/>
            <person name="David A.S."/>
            <person name="May G."/>
            <person name="Haridas S."/>
            <person name="Lim J."/>
            <person name="Wang M."/>
            <person name="Labutti K."/>
            <person name="Lipzen A."/>
            <person name="Barry K."/>
            <person name="Grigoriev I.V."/>
        </authorList>
    </citation>
    <scope>NUCLEOTIDE SEQUENCE [LARGE SCALE GENOMIC DNA]</scope>
    <source>
        <strain evidence="8">J235TASD1</strain>
    </source>
</reference>
<dbReference type="Pfam" id="PF00450">
    <property type="entry name" value="Peptidase_S10"/>
    <property type="match status" value="1"/>
</dbReference>
<keyword evidence="5" id="KW-0325">Glycoprotein</keyword>
<evidence type="ECO:0000256" key="4">
    <source>
        <dbReference type="ARBA" id="ARBA00022801"/>
    </source>
</evidence>
<feature type="chain" id="PRO_5007292865" evidence="6">
    <location>
        <begin position="23"/>
        <end position="480"/>
    </location>
</feature>
<dbReference type="GO" id="GO:0004185">
    <property type="term" value="F:serine-type carboxypeptidase activity"/>
    <property type="evidence" value="ECO:0007669"/>
    <property type="project" value="InterPro"/>
</dbReference>
<gene>
    <name evidence="7" type="ORF">Micbo1qcDRAFT_219354</name>
</gene>
<dbReference type="OrthoDB" id="443318at2759"/>
<evidence type="ECO:0000256" key="2">
    <source>
        <dbReference type="ARBA" id="ARBA00022645"/>
    </source>
</evidence>
<dbReference type="PANTHER" id="PTHR11802:SF453">
    <property type="entry name" value="S1, PUTATIVE-RELATED"/>
    <property type="match status" value="1"/>
</dbReference>
<dbReference type="Proteomes" id="UP000070501">
    <property type="component" value="Unassembled WGS sequence"/>
</dbReference>
<feature type="signal peptide" evidence="6">
    <location>
        <begin position="1"/>
        <end position="22"/>
    </location>
</feature>
<dbReference type="PANTHER" id="PTHR11802">
    <property type="entry name" value="SERINE PROTEASE FAMILY S10 SERINE CARBOXYPEPTIDASE"/>
    <property type="match status" value="1"/>
</dbReference>
<organism evidence="7 8">
    <name type="scientific">Microdochium bolleyi</name>
    <dbReference type="NCBI Taxonomy" id="196109"/>
    <lineage>
        <taxon>Eukaryota</taxon>
        <taxon>Fungi</taxon>
        <taxon>Dikarya</taxon>
        <taxon>Ascomycota</taxon>
        <taxon>Pezizomycotina</taxon>
        <taxon>Sordariomycetes</taxon>
        <taxon>Xylariomycetidae</taxon>
        <taxon>Xylariales</taxon>
        <taxon>Microdochiaceae</taxon>
        <taxon>Microdochium</taxon>
    </lineage>
</organism>
<dbReference type="InterPro" id="IPR001563">
    <property type="entry name" value="Peptidase_S10"/>
</dbReference>
<sequence length="480" mass="52277">MRFSKIATRAAVCFAAATTSLAEASPRYKGYTAERGEVTYDVVEDEARGAKLEFVTNSGICETTPGVNSYSGYLSVGTNMNMFFWFFEARHNADKAPLVAWFNGGPGASSMQGLFKSHGPCQFFNGESEPSLNPHSYNEFANIVYIDQPIGTGFSYGSGCCNSSDTAAVYVWEFLQAFNAAFPTYVGREFGIFAQSYGGRYGPIFADYILSQNAAITYSANSSSTATPINLVALGINDGLLDPALWYRSMIDFAHTNPYRSLANDSLVAQLTQYYDTQCKPRLDACYTTGSVADCYGAMSPCQAMINQVSAANTAANNTFSKNDVRQDVDGIFPPEAYASYLYRADVQRAIGARVNYTLRALDVLVNVTSSGDYSRRSTTYLPAVLAAGVNVVIYNGDADFLSGSNQREAESVAWPKQAEFGETPLQPYTLDGVEKGLLKTVENLSYLKVYEAGHDLAYFQPEAALQVMRQLFAGKLVST</sequence>
<evidence type="ECO:0000256" key="1">
    <source>
        <dbReference type="ARBA" id="ARBA00009431"/>
    </source>
</evidence>
<dbReference type="InParanoid" id="A0A136IN81"/>
<keyword evidence="3" id="KW-0645">Protease</keyword>
<evidence type="ECO:0000256" key="3">
    <source>
        <dbReference type="ARBA" id="ARBA00022670"/>
    </source>
</evidence>
<dbReference type="AlphaFoldDB" id="A0A136IN81"/>
<dbReference type="STRING" id="196109.A0A136IN81"/>
<keyword evidence="8" id="KW-1185">Reference proteome</keyword>
<dbReference type="GO" id="GO:0000324">
    <property type="term" value="C:fungal-type vacuole"/>
    <property type="evidence" value="ECO:0007669"/>
    <property type="project" value="TreeGrafter"/>
</dbReference>
<accession>A0A136IN81</accession>
<proteinExistence type="inferred from homology"/>
<comment type="similarity">
    <text evidence="1">Belongs to the peptidase S10 family.</text>
</comment>
<dbReference type="Gene3D" id="1.10.287.410">
    <property type="match status" value="1"/>
</dbReference>
<keyword evidence="2 7" id="KW-0121">Carboxypeptidase</keyword>
<evidence type="ECO:0000313" key="7">
    <source>
        <dbReference type="EMBL" id="KXJ86400.1"/>
    </source>
</evidence>
<protein>
    <submittedName>
        <fullName evidence="7">Putative carboxypeptidase S1</fullName>
    </submittedName>
</protein>
<keyword evidence="4" id="KW-0378">Hydrolase</keyword>
<evidence type="ECO:0000256" key="6">
    <source>
        <dbReference type="SAM" id="SignalP"/>
    </source>
</evidence>
<dbReference type="PRINTS" id="PR00724">
    <property type="entry name" value="CRBOXYPTASEC"/>
</dbReference>
<keyword evidence="6" id="KW-0732">Signal</keyword>